<evidence type="ECO:0000256" key="6">
    <source>
        <dbReference type="ARBA" id="ARBA00022989"/>
    </source>
</evidence>
<keyword evidence="14" id="KW-1185">Reference proteome</keyword>
<evidence type="ECO:0000256" key="2">
    <source>
        <dbReference type="ARBA" id="ARBA00006434"/>
    </source>
</evidence>
<evidence type="ECO:0000313" key="14">
    <source>
        <dbReference type="Proteomes" id="UP000271974"/>
    </source>
</evidence>
<keyword evidence="3" id="KW-0813">Transport</keyword>
<comment type="subcellular location">
    <subcellularLocation>
        <location evidence="1">Cell membrane</location>
        <topology evidence="1">Multi-pass membrane protein</topology>
    </subcellularLocation>
</comment>
<evidence type="ECO:0000256" key="1">
    <source>
        <dbReference type="ARBA" id="ARBA00004651"/>
    </source>
</evidence>
<keyword evidence="5 12" id="KW-0812">Transmembrane</keyword>
<feature type="transmembrane region" description="Helical" evidence="12">
    <location>
        <begin position="59"/>
        <end position="79"/>
    </location>
</feature>
<gene>
    <name evidence="13" type="ORF">EGW08_022897</name>
</gene>
<evidence type="ECO:0000256" key="5">
    <source>
        <dbReference type="ARBA" id="ARBA00022692"/>
    </source>
</evidence>
<comment type="similarity">
    <text evidence="2 11">Belongs to the sodium:solute symporter (SSF) (TC 2.A.21) family.</text>
</comment>
<keyword evidence="8" id="KW-0406">Ion transport</keyword>
<protein>
    <recommendedName>
        <fullName evidence="15">Sodium-coupled monocarboxylate transporter 2</fullName>
    </recommendedName>
</protein>
<feature type="transmembrane region" description="Helical" evidence="12">
    <location>
        <begin position="159"/>
        <end position="178"/>
    </location>
</feature>
<evidence type="ECO:0000256" key="11">
    <source>
        <dbReference type="RuleBase" id="RU362091"/>
    </source>
</evidence>
<keyword evidence="6 12" id="KW-1133">Transmembrane helix</keyword>
<evidence type="ECO:0000256" key="3">
    <source>
        <dbReference type="ARBA" id="ARBA00022448"/>
    </source>
</evidence>
<reference evidence="13 14" key="1">
    <citation type="submission" date="2019-01" db="EMBL/GenBank/DDBJ databases">
        <title>A draft genome assembly of the solar-powered sea slug Elysia chlorotica.</title>
        <authorList>
            <person name="Cai H."/>
            <person name="Li Q."/>
            <person name="Fang X."/>
            <person name="Li J."/>
            <person name="Curtis N.E."/>
            <person name="Altenburger A."/>
            <person name="Shibata T."/>
            <person name="Feng M."/>
            <person name="Maeda T."/>
            <person name="Schwartz J.A."/>
            <person name="Shigenobu S."/>
            <person name="Lundholm N."/>
            <person name="Nishiyama T."/>
            <person name="Yang H."/>
            <person name="Hasebe M."/>
            <person name="Li S."/>
            <person name="Pierce S.K."/>
            <person name="Wang J."/>
        </authorList>
    </citation>
    <scope>NUCLEOTIDE SEQUENCE [LARGE SCALE GENOMIC DNA]</scope>
    <source>
        <strain evidence="13">EC2010</strain>
        <tissue evidence="13">Whole organism of an adult</tissue>
    </source>
</reference>
<accession>A0A3S1AQP5</accession>
<evidence type="ECO:0000256" key="12">
    <source>
        <dbReference type="SAM" id="Phobius"/>
    </source>
</evidence>
<keyword evidence="7" id="KW-0915">Sodium</keyword>
<dbReference type="Proteomes" id="UP000271974">
    <property type="component" value="Unassembled WGS sequence"/>
</dbReference>
<dbReference type="InterPro" id="IPR051163">
    <property type="entry name" value="Sodium:Solute_Symporter_SSF"/>
</dbReference>
<evidence type="ECO:0000256" key="8">
    <source>
        <dbReference type="ARBA" id="ARBA00023065"/>
    </source>
</evidence>
<feature type="transmembrane region" description="Helical" evidence="12">
    <location>
        <begin position="275"/>
        <end position="300"/>
    </location>
</feature>
<evidence type="ECO:0000256" key="4">
    <source>
        <dbReference type="ARBA" id="ARBA00022475"/>
    </source>
</evidence>
<proteinExistence type="inferred from homology"/>
<feature type="transmembrane region" description="Helical" evidence="12">
    <location>
        <begin position="20"/>
        <end position="39"/>
    </location>
</feature>
<dbReference type="Gene3D" id="1.20.1730.10">
    <property type="entry name" value="Sodium/glucose cotransporter"/>
    <property type="match status" value="1"/>
</dbReference>
<dbReference type="Pfam" id="PF00474">
    <property type="entry name" value="SSF"/>
    <property type="match status" value="1"/>
</dbReference>
<dbReference type="InterPro" id="IPR038377">
    <property type="entry name" value="Na/Glc_symporter_sf"/>
</dbReference>
<dbReference type="OrthoDB" id="6132759at2759"/>
<dbReference type="EMBL" id="RQTK01001720">
    <property type="protein sequence ID" value="RUS69340.1"/>
    <property type="molecule type" value="Genomic_DNA"/>
</dbReference>
<feature type="transmembrane region" description="Helical" evidence="12">
    <location>
        <begin position="190"/>
        <end position="213"/>
    </location>
</feature>
<feature type="non-terminal residue" evidence="13">
    <location>
        <position position="1"/>
    </location>
</feature>
<feature type="transmembrane region" description="Helical" evidence="12">
    <location>
        <begin position="133"/>
        <end position="153"/>
    </location>
</feature>
<dbReference type="STRING" id="188477.A0A3S1AQP5"/>
<dbReference type="GO" id="GO:0006814">
    <property type="term" value="P:sodium ion transport"/>
    <property type="evidence" value="ECO:0007669"/>
    <property type="project" value="UniProtKB-KW"/>
</dbReference>
<keyword evidence="10" id="KW-0739">Sodium transport</keyword>
<keyword evidence="9 12" id="KW-0472">Membrane</keyword>
<evidence type="ECO:0000256" key="9">
    <source>
        <dbReference type="ARBA" id="ARBA00023136"/>
    </source>
</evidence>
<comment type="caution">
    <text evidence="13">The sequence shown here is derived from an EMBL/GenBank/DDBJ whole genome shotgun (WGS) entry which is preliminary data.</text>
</comment>
<keyword evidence="4" id="KW-1003">Cell membrane</keyword>
<evidence type="ECO:0008006" key="15">
    <source>
        <dbReference type="Google" id="ProtNLM"/>
    </source>
</evidence>
<dbReference type="GO" id="GO:0015293">
    <property type="term" value="F:symporter activity"/>
    <property type="evidence" value="ECO:0007669"/>
    <property type="project" value="TreeGrafter"/>
</dbReference>
<name>A0A3S1AQP5_ELYCH</name>
<evidence type="ECO:0000256" key="7">
    <source>
        <dbReference type="ARBA" id="ARBA00023053"/>
    </source>
</evidence>
<dbReference type="PROSITE" id="PS50283">
    <property type="entry name" value="NA_SOLUT_SYMP_3"/>
    <property type="match status" value="1"/>
</dbReference>
<organism evidence="13 14">
    <name type="scientific">Elysia chlorotica</name>
    <name type="common">Eastern emerald elysia</name>
    <name type="synonym">Sea slug</name>
    <dbReference type="NCBI Taxonomy" id="188477"/>
    <lineage>
        <taxon>Eukaryota</taxon>
        <taxon>Metazoa</taxon>
        <taxon>Spiralia</taxon>
        <taxon>Lophotrochozoa</taxon>
        <taxon>Mollusca</taxon>
        <taxon>Gastropoda</taxon>
        <taxon>Heterobranchia</taxon>
        <taxon>Euthyneura</taxon>
        <taxon>Panpulmonata</taxon>
        <taxon>Sacoglossa</taxon>
        <taxon>Placobranchoidea</taxon>
        <taxon>Plakobranchidae</taxon>
        <taxon>Elysia</taxon>
    </lineage>
</organism>
<feature type="transmembrane region" description="Helical" evidence="12">
    <location>
        <begin position="320"/>
        <end position="344"/>
    </location>
</feature>
<evidence type="ECO:0000256" key="10">
    <source>
        <dbReference type="ARBA" id="ARBA00023201"/>
    </source>
</evidence>
<dbReference type="GO" id="GO:0005886">
    <property type="term" value="C:plasma membrane"/>
    <property type="evidence" value="ECO:0007669"/>
    <property type="project" value="UniProtKB-SubCell"/>
</dbReference>
<dbReference type="InterPro" id="IPR001734">
    <property type="entry name" value="Na/solute_symporter"/>
</dbReference>
<evidence type="ECO:0000313" key="13">
    <source>
        <dbReference type="EMBL" id="RUS69340.1"/>
    </source>
</evidence>
<feature type="transmembrane region" description="Helical" evidence="12">
    <location>
        <begin position="91"/>
        <end position="113"/>
    </location>
</feature>
<dbReference type="PANTHER" id="PTHR42985:SF40">
    <property type="entry name" value="LD47995P-RELATED"/>
    <property type="match status" value="1"/>
</dbReference>
<sequence length="345" mass="39013">FDGDYTFNTGNTKHFTALDYSIFVISLMIPILIGLKQAWHNRFSEGLDEFMLAGRNMPALTVGLSMLGSFLSAITTIGVPAEVYYNGTMYIWLAFSFLFVSAASAHIYMPVFYQLNLTSLYEVTDSNFKVTSLLLHHTHNFCMLSISIAFLTVSGLNMWGVIVLVGLVCTFYVTLGGIKATMWADSFQVCLMFFGVLVMLVKSMWTIGTSNMWNSASRTGRIWLFDFRLDPRIRHTVWGLVIGGWFNYLALYVVNQGQMHRCITCRSLREVKIALWMSFPGHALYLFLCITIGLYMSAFYENCDPLYARLVTSGNEMIPLYMQDILQGWGLQGIYLAGVFAATLR</sequence>
<feature type="transmembrane region" description="Helical" evidence="12">
    <location>
        <begin position="233"/>
        <end position="254"/>
    </location>
</feature>
<dbReference type="AlphaFoldDB" id="A0A3S1AQP5"/>
<dbReference type="PANTHER" id="PTHR42985">
    <property type="entry name" value="SODIUM-COUPLED MONOCARBOXYLATE TRANSPORTER"/>
    <property type="match status" value="1"/>
</dbReference>